<comment type="caution">
    <text evidence="3">The sequence shown here is derived from an EMBL/GenBank/DDBJ whole genome shotgun (WGS) entry which is preliminary data.</text>
</comment>
<keyword evidence="1" id="KW-0328">Glycosyltransferase</keyword>
<reference evidence="3 4" key="1">
    <citation type="journal article" date="2015" name="Nature">
        <title>rRNA introns, odd ribosomes, and small enigmatic genomes across a large radiation of phyla.</title>
        <authorList>
            <person name="Brown C.T."/>
            <person name="Hug L.A."/>
            <person name="Thomas B.C."/>
            <person name="Sharon I."/>
            <person name="Castelle C.J."/>
            <person name="Singh A."/>
            <person name="Wilkins M.J."/>
            <person name="Williams K.H."/>
            <person name="Banfield J.F."/>
        </authorList>
    </citation>
    <scope>NUCLEOTIDE SEQUENCE [LARGE SCALE GENOMIC DNA]</scope>
</reference>
<dbReference type="PANTHER" id="PTHR34136">
    <property type="match status" value="1"/>
</dbReference>
<dbReference type="GO" id="GO:0016758">
    <property type="term" value="F:hexosyltransferase activity"/>
    <property type="evidence" value="ECO:0007669"/>
    <property type="project" value="TreeGrafter"/>
</dbReference>
<name>A0A0G0IIZ7_9BACT</name>
<gene>
    <name evidence="3" type="ORF">US75_C0026G0004</name>
</gene>
<keyword evidence="2 3" id="KW-0808">Transferase</keyword>
<dbReference type="InterPro" id="IPR004629">
    <property type="entry name" value="WecG_TagA_CpsF"/>
</dbReference>
<evidence type="ECO:0000256" key="1">
    <source>
        <dbReference type="ARBA" id="ARBA00022676"/>
    </source>
</evidence>
<dbReference type="AlphaFoldDB" id="A0A0G0IIZ7"/>
<protein>
    <submittedName>
        <fullName evidence="3">UDP-N-acetyl-D-mannosamine transferase</fullName>
    </submittedName>
</protein>
<evidence type="ECO:0000313" key="4">
    <source>
        <dbReference type="Proteomes" id="UP000034096"/>
    </source>
</evidence>
<proteinExistence type="predicted"/>
<dbReference type="EMBL" id="LBUE01000026">
    <property type="protein sequence ID" value="KKQ55288.1"/>
    <property type="molecule type" value="Genomic_DNA"/>
</dbReference>
<evidence type="ECO:0000313" key="3">
    <source>
        <dbReference type="EMBL" id="KKQ55288.1"/>
    </source>
</evidence>
<dbReference type="NCBIfam" id="TIGR00696">
    <property type="entry name" value="wecG_tagA_cpsF"/>
    <property type="match status" value="1"/>
</dbReference>
<sequence>MLKKSTDIFIRKQGNILGVKITGTPKDDLLIQIEKYLVKISQKRAYLGLNRPLFITTPNPEQVVLCQKDPLFKKILKFSNISLCDGTGLLTAHEYYLRKICNKSYLSYPSYLSNFSYFLFSLFSVFKNGSASDGLKIIKGRDFFLDLVKIADGKRYKVFLLGSTKDILEKAVKNLLRRFPSVHIHYEYNLILDRNGVPVNEKEMIKERSIIEKIQKFNPDMIFVGFGAPKQEKWVYRYINKLNTGLIMVVGGSFNHIAGIRKSVPSNVSRLGFEWLWRLLTGSQRIDRVFNAVVRFPWLVIRSSHTNN</sequence>
<organism evidence="3 4">
    <name type="scientific">Candidatus Woesebacteria bacterium GW2011_GWC1_38_13</name>
    <dbReference type="NCBI Taxonomy" id="1618583"/>
    <lineage>
        <taxon>Bacteria</taxon>
        <taxon>Candidatus Woeseibacteriota</taxon>
    </lineage>
</organism>
<accession>A0A0G0IIZ7</accession>
<evidence type="ECO:0000256" key="2">
    <source>
        <dbReference type="ARBA" id="ARBA00022679"/>
    </source>
</evidence>
<dbReference type="Pfam" id="PF03808">
    <property type="entry name" value="Glyco_tran_WecG"/>
    <property type="match status" value="1"/>
</dbReference>
<dbReference type="Proteomes" id="UP000034096">
    <property type="component" value="Unassembled WGS sequence"/>
</dbReference>
<dbReference type="CDD" id="cd06533">
    <property type="entry name" value="Glyco_transf_WecG_TagA"/>
    <property type="match status" value="1"/>
</dbReference>
<dbReference type="PANTHER" id="PTHR34136:SF1">
    <property type="entry name" value="UDP-N-ACETYL-D-MANNOSAMINURONIC ACID TRANSFERASE"/>
    <property type="match status" value="1"/>
</dbReference>
<dbReference type="STRING" id="1618583.US75_C0026G0004"/>